<dbReference type="Proteomes" id="UP000414233">
    <property type="component" value="Unassembled WGS sequence"/>
</dbReference>
<protein>
    <submittedName>
        <fullName evidence="4">Periplasmic lipoprotein involved in iron transport</fullName>
    </submittedName>
</protein>
<gene>
    <name evidence="4" type="ORF">PTE30175_02567</name>
</gene>
<dbReference type="RefSeq" id="WP_150697417.1">
    <property type="nucleotide sequence ID" value="NZ_CABPRZ010000009.1"/>
</dbReference>
<proteinExistence type="predicted"/>
<evidence type="ECO:0000313" key="5">
    <source>
        <dbReference type="Proteomes" id="UP000414233"/>
    </source>
</evidence>
<dbReference type="Gene3D" id="2.60.40.420">
    <property type="entry name" value="Cupredoxins - blue copper proteins"/>
    <property type="match status" value="1"/>
</dbReference>
<evidence type="ECO:0000313" key="4">
    <source>
        <dbReference type="EMBL" id="VVE11099.1"/>
    </source>
</evidence>
<keyword evidence="4" id="KW-0449">Lipoprotein</keyword>
<sequence length="115" mass="12424">MNQRIARLVSTTAALFALGGLAPAHAADLPTFKLEMKDGVLNPARIEVPAGTRIKIEVFNTGTSAVEFESIQLRKEKVLAPGAQSFVVIAPLQPGEYKFFDDFHMQTAQGVIVAK</sequence>
<reference evidence="4 5" key="1">
    <citation type="submission" date="2019-08" db="EMBL/GenBank/DDBJ databases">
        <authorList>
            <person name="Peeters C."/>
        </authorList>
    </citation>
    <scope>NUCLEOTIDE SEQUENCE [LARGE SCALE GENOMIC DNA]</scope>
    <source>
        <strain evidence="4 5">LMG 30175</strain>
    </source>
</reference>
<accession>A0A5E4VI70</accession>
<feature type="signal peptide" evidence="2">
    <location>
        <begin position="1"/>
        <end position="26"/>
    </location>
</feature>
<feature type="domain" description="EfeO-type cupredoxin-like" evidence="3">
    <location>
        <begin position="13"/>
        <end position="114"/>
    </location>
</feature>
<comment type="subcellular location">
    <subcellularLocation>
        <location evidence="1">Periplasm</location>
    </subcellularLocation>
</comment>
<evidence type="ECO:0000256" key="2">
    <source>
        <dbReference type="SAM" id="SignalP"/>
    </source>
</evidence>
<dbReference type="Pfam" id="PF13473">
    <property type="entry name" value="Cupredoxin_1"/>
    <property type="match status" value="1"/>
</dbReference>
<dbReference type="EMBL" id="CABPRZ010000009">
    <property type="protein sequence ID" value="VVE11099.1"/>
    <property type="molecule type" value="Genomic_DNA"/>
</dbReference>
<dbReference type="OrthoDB" id="5958460at2"/>
<evidence type="ECO:0000259" key="3">
    <source>
        <dbReference type="Pfam" id="PF13473"/>
    </source>
</evidence>
<dbReference type="AlphaFoldDB" id="A0A5E4VI70"/>
<dbReference type="InterPro" id="IPR028096">
    <property type="entry name" value="EfeO_Cupredoxin"/>
</dbReference>
<feature type="chain" id="PRO_5022983603" evidence="2">
    <location>
        <begin position="27"/>
        <end position="115"/>
    </location>
</feature>
<dbReference type="SUPFAM" id="SSF49503">
    <property type="entry name" value="Cupredoxins"/>
    <property type="match status" value="1"/>
</dbReference>
<organism evidence="4 5">
    <name type="scientific">Pandoraea terrae</name>
    <dbReference type="NCBI Taxonomy" id="1537710"/>
    <lineage>
        <taxon>Bacteria</taxon>
        <taxon>Pseudomonadati</taxon>
        <taxon>Pseudomonadota</taxon>
        <taxon>Betaproteobacteria</taxon>
        <taxon>Burkholderiales</taxon>
        <taxon>Burkholderiaceae</taxon>
        <taxon>Pandoraea</taxon>
    </lineage>
</organism>
<keyword evidence="5" id="KW-1185">Reference proteome</keyword>
<keyword evidence="2" id="KW-0732">Signal</keyword>
<dbReference type="GO" id="GO:0042597">
    <property type="term" value="C:periplasmic space"/>
    <property type="evidence" value="ECO:0007669"/>
    <property type="project" value="UniProtKB-SubCell"/>
</dbReference>
<evidence type="ECO:0000256" key="1">
    <source>
        <dbReference type="ARBA" id="ARBA00004418"/>
    </source>
</evidence>
<name>A0A5E4VI70_9BURK</name>
<dbReference type="InterPro" id="IPR008972">
    <property type="entry name" value="Cupredoxin"/>
</dbReference>